<sequence length="203" mass="22109">MVFALAGDSTMTSCMEANGSLTCTREDGEPSGPASTRRQRWLPTPIVNRDVRIIVPMSSLLPPIASYARLIGEHAEIASRAARLATATTRGEAAAVREALDELADALIEHLANEDREIHPRLMAARDGGVRISAQEARVRYETLAAGWIALIEKWPSPRIESDREGFATESGALIERLYARIREEDDLLYPAALASGQMALKG</sequence>
<reference evidence="2 3" key="1">
    <citation type="journal article" date="2018" name="Nat. Biotechnol.">
        <title>A standardized bacterial taxonomy based on genome phylogeny substantially revises the tree of life.</title>
        <authorList>
            <person name="Parks D.H."/>
            <person name="Chuvochina M."/>
            <person name="Waite D.W."/>
            <person name="Rinke C."/>
            <person name="Skarshewski A."/>
            <person name="Chaumeil P.A."/>
            <person name="Hugenholtz P."/>
        </authorList>
    </citation>
    <scope>NUCLEOTIDE SEQUENCE [LARGE SCALE GENOMIC DNA]</scope>
    <source>
        <strain evidence="2">UBA9015</strain>
    </source>
</reference>
<dbReference type="AlphaFoldDB" id="A0A3D0WFY8"/>
<gene>
    <name evidence="2" type="ORF">DEP91_12340</name>
</gene>
<dbReference type="InterPro" id="IPR012312">
    <property type="entry name" value="Hemerythrin-like"/>
</dbReference>
<dbReference type="Gene3D" id="1.20.120.520">
    <property type="entry name" value="nmb1532 protein domain like"/>
    <property type="match status" value="1"/>
</dbReference>
<dbReference type="Proteomes" id="UP000262699">
    <property type="component" value="Unassembled WGS sequence"/>
</dbReference>
<feature type="domain" description="Hemerythrin-like" evidence="1">
    <location>
        <begin position="68"/>
        <end position="193"/>
    </location>
</feature>
<dbReference type="Pfam" id="PF01814">
    <property type="entry name" value="Hemerythrin"/>
    <property type="match status" value="1"/>
</dbReference>
<evidence type="ECO:0000313" key="3">
    <source>
        <dbReference type="Proteomes" id="UP000262699"/>
    </source>
</evidence>
<evidence type="ECO:0000313" key="2">
    <source>
        <dbReference type="EMBL" id="HCB76938.1"/>
    </source>
</evidence>
<organism evidence="2 3">
    <name type="scientific">Sphingomonas bacterium</name>
    <dbReference type="NCBI Taxonomy" id="1895847"/>
    <lineage>
        <taxon>Bacteria</taxon>
        <taxon>Pseudomonadati</taxon>
        <taxon>Pseudomonadota</taxon>
        <taxon>Alphaproteobacteria</taxon>
        <taxon>Sphingomonadales</taxon>
        <taxon>Sphingomonadaceae</taxon>
        <taxon>Sphingomonas</taxon>
    </lineage>
</organism>
<evidence type="ECO:0000259" key="1">
    <source>
        <dbReference type="Pfam" id="PF01814"/>
    </source>
</evidence>
<name>A0A3D0WFY8_9SPHN</name>
<comment type="caution">
    <text evidence="2">The sequence shown here is derived from an EMBL/GenBank/DDBJ whole genome shotgun (WGS) entry which is preliminary data.</text>
</comment>
<accession>A0A3D0WFY8</accession>
<protein>
    <recommendedName>
        <fullName evidence="1">Hemerythrin-like domain-containing protein</fullName>
    </recommendedName>
</protein>
<dbReference type="EMBL" id="DOYJ01000349">
    <property type="protein sequence ID" value="HCB76938.1"/>
    <property type="molecule type" value="Genomic_DNA"/>
</dbReference>
<proteinExistence type="predicted"/>